<dbReference type="AlphaFoldDB" id="A0A0B7AGJ0"/>
<evidence type="ECO:0000313" key="2">
    <source>
        <dbReference type="EMBL" id="CEK79903.1"/>
    </source>
</evidence>
<sequence>MASWGGQPQMKTRKTLGSTCRRRDADHITLRVPMVIEKYEPNTVFPNLRHGIKKSSFTF</sequence>
<protein>
    <submittedName>
        <fullName evidence="2">Uncharacterized protein</fullName>
    </submittedName>
</protein>
<feature type="region of interest" description="Disordered" evidence="1">
    <location>
        <begin position="1"/>
        <end position="22"/>
    </location>
</feature>
<proteinExistence type="predicted"/>
<name>A0A0B7AGJ0_9EUPU</name>
<accession>A0A0B7AGJ0</accession>
<dbReference type="EMBL" id="HACG01033038">
    <property type="protein sequence ID" value="CEK79903.1"/>
    <property type="molecule type" value="Transcribed_RNA"/>
</dbReference>
<reference evidence="2" key="1">
    <citation type="submission" date="2014-12" db="EMBL/GenBank/DDBJ databases">
        <title>Insight into the proteome of Arion vulgaris.</title>
        <authorList>
            <person name="Aradska J."/>
            <person name="Bulat T."/>
            <person name="Smidak R."/>
            <person name="Sarate P."/>
            <person name="Gangsoo J."/>
            <person name="Sialana F."/>
            <person name="Bilban M."/>
            <person name="Lubec G."/>
        </authorList>
    </citation>
    <scope>NUCLEOTIDE SEQUENCE</scope>
    <source>
        <tissue evidence="2">Skin</tissue>
    </source>
</reference>
<gene>
    <name evidence="2" type="primary">ORF118093</name>
</gene>
<organism evidence="2">
    <name type="scientific">Arion vulgaris</name>
    <dbReference type="NCBI Taxonomy" id="1028688"/>
    <lineage>
        <taxon>Eukaryota</taxon>
        <taxon>Metazoa</taxon>
        <taxon>Spiralia</taxon>
        <taxon>Lophotrochozoa</taxon>
        <taxon>Mollusca</taxon>
        <taxon>Gastropoda</taxon>
        <taxon>Heterobranchia</taxon>
        <taxon>Euthyneura</taxon>
        <taxon>Panpulmonata</taxon>
        <taxon>Eupulmonata</taxon>
        <taxon>Stylommatophora</taxon>
        <taxon>Helicina</taxon>
        <taxon>Arionoidea</taxon>
        <taxon>Arionidae</taxon>
        <taxon>Arion</taxon>
    </lineage>
</organism>
<evidence type="ECO:0000256" key="1">
    <source>
        <dbReference type="SAM" id="MobiDB-lite"/>
    </source>
</evidence>